<keyword evidence="4" id="KW-1185">Reference proteome</keyword>
<feature type="region of interest" description="Disordered" evidence="1">
    <location>
        <begin position="30"/>
        <end position="95"/>
    </location>
</feature>
<dbReference type="EMBL" id="JAUSTP010000001">
    <property type="protein sequence ID" value="MDQ0188356.1"/>
    <property type="molecule type" value="Genomic_DNA"/>
</dbReference>
<name>A0ABT9XF29_9BACL</name>
<gene>
    <name evidence="3" type="ORF">J2S03_000160</name>
</gene>
<dbReference type="InterPro" id="IPR024232">
    <property type="entry name" value="SpoIIIAH"/>
</dbReference>
<evidence type="ECO:0000313" key="4">
    <source>
        <dbReference type="Proteomes" id="UP001232973"/>
    </source>
</evidence>
<reference evidence="3 4" key="1">
    <citation type="submission" date="2023-07" db="EMBL/GenBank/DDBJ databases">
        <title>Genomic Encyclopedia of Type Strains, Phase IV (KMG-IV): sequencing the most valuable type-strain genomes for metagenomic binning, comparative biology and taxonomic classification.</title>
        <authorList>
            <person name="Goeker M."/>
        </authorList>
    </citation>
    <scope>NUCLEOTIDE SEQUENCE [LARGE SCALE GENOMIC DNA]</scope>
    <source>
        <strain evidence="3 4">DSM 4006</strain>
    </source>
</reference>
<sequence length="214" mass="22413">MVKRQTVWLSTMMVLSLMLIGYYTMNGGQTTTTSSTDTSPSISTTTTQENGSSSQGSQNAGGTTATGSTSASTGKSASQSTSKSSSSVNAATGPSSGADWFTNYQTQVEQQISQKEAAATQIIANSNASTQQLAQAQQELRQYMNLDGAISDARQQILGEGFKNCVIAPNATGQGAQVYVQTNKLSAEDAVKVMNIVSQQLNIPINSVIVHQHA</sequence>
<keyword evidence="2" id="KW-0472">Membrane</keyword>
<accession>A0ABT9XF29</accession>
<proteinExistence type="predicted"/>
<evidence type="ECO:0000256" key="2">
    <source>
        <dbReference type="SAM" id="Phobius"/>
    </source>
</evidence>
<dbReference type="Pfam" id="PF12685">
    <property type="entry name" value="SpoIIIAH"/>
    <property type="match status" value="1"/>
</dbReference>
<organism evidence="3 4">
    <name type="scientific">Alicyclobacillus cycloheptanicus</name>
    <dbReference type="NCBI Taxonomy" id="1457"/>
    <lineage>
        <taxon>Bacteria</taxon>
        <taxon>Bacillati</taxon>
        <taxon>Bacillota</taxon>
        <taxon>Bacilli</taxon>
        <taxon>Bacillales</taxon>
        <taxon>Alicyclobacillaceae</taxon>
        <taxon>Alicyclobacillus</taxon>
    </lineage>
</organism>
<comment type="caution">
    <text evidence="3">The sequence shown here is derived from an EMBL/GenBank/DDBJ whole genome shotgun (WGS) entry which is preliminary data.</text>
</comment>
<evidence type="ECO:0000256" key="1">
    <source>
        <dbReference type="SAM" id="MobiDB-lite"/>
    </source>
</evidence>
<protein>
    <submittedName>
        <fullName evidence="3">Stage III sporulation protein AH</fullName>
    </submittedName>
</protein>
<dbReference type="Gene3D" id="1.10.287.4300">
    <property type="entry name" value="Stage III sporulation protein AH-like"/>
    <property type="match status" value="1"/>
</dbReference>
<feature type="compositionally biased region" description="Low complexity" evidence="1">
    <location>
        <begin position="30"/>
        <end position="93"/>
    </location>
</feature>
<feature type="transmembrane region" description="Helical" evidence="2">
    <location>
        <begin position="7"/>
        <end position="25"/>
    </location>
</feature>
<dbReference type="InterPro" id="IPR038503">
    <property type="entry name" value="SpoIIIAH_sf"/>
</dbReference>
<evidence type="ECO:0000313" key="3">
    <source>
        <dbReference type="EMBL" id="MDQ0188356.1"/>
    </source>
</evidence>
<dbReference type="Proteomes" id="UP001232973">
    <property type="component" value="Unassembled WGS sequence"/>
</dbReference>
<keyword evidence="2" id="KW-0812">Transmembrane</keyword>
<keyword evidence="2" id="KW-1133">Transmembrane helix</keyword>